<sequence length="932" mass="105247">MAANLPYEISKFQEHSRLLKQIKRDTNRYFQEIQDSGQFSQDVLSAYLPESDYQSLAVCEKPPTIIVIGQTCFAKVCVINELLGEPVLPVVGELDSRTSWRMIRLKYGNISNVSLVLPDSFELAANLNAYEGSWECVPRADLELTEVQRDDPALATAVAEVSLTHPLLKAGAELVCSPSNHEGDIDNIFRACCEDVLPIVLYAIEFDILTEKDKTELRQVKAMAPDMAVFFVKCSRNAPAELTDSMTESGRNYVIEAMEQKLADGSQEPDIKTESIRPRKTKIFEQLCELGYLSLENEETKLQENEQSTNNSILTAIRPKSNLIEDFKLFPCFLLFVRQVLKYNVVSAATVLNEAHVRVLGMFITTAFDMARDMVVTPRRLDYAREKEEDLFTALMKSASRKQEEIKDLIHNTITSLSPEILAEVENLKVEGVKVLPSGELSNPKDLQYCVTVIQELVLARINNSVAEGLISSVKYLQENFVGTLKRCIECLEKIDREGVYENGESATSSLRHVLNSAYQIEVTVRASSSLARLLWEKMKQALQTFPGQAPPKVDGVWKRKIAQDMLTSLSETRLARHICSQFRLRLQRSHEAFATSLRILEAHHSGRLEKTEERRLRLRKCHAPKIARLALESTSLRDVVVYGIPQMGREVGRGQYGVVYACERYAGRSPCAIKSVVPPDDKHWNDLALEFFYTRSIPKHNRIVSIIGSVIDYSYGGGSSPAVLLVMDRLQRDLYQGIKTGLNYKNRLLVALDVVEGIRFLQSQGLVHRDIKLKNVLLDSKNRGKITDLGFCKPEAMMSGSIVGTPIHMAPELFSGRYDNSVDVYAFGVLFWYICAGTVRLPLAFEQCASKDHLWSAVRRGVRPERLANFEDECWALMEACWNGDPRGRPFLGNIQPKLIDIIKRGDSRRSGTTKHHRKESRPFKELEVLL</sequence>
<dbReference type="PROSITE" id="PS00107">
    <property type="entry name" value="PROTEIN_KINASE_ATP"/>
    <property type="match status" value="1"/>
</dbReference>
<comment type="caution">
    <text evidence="18">The sequence shown here is derived from an EMBL/GenBank/DDBJ whole genome shotgun (WGS) entry which is preliminary data.</text>
</comment>
<comment type="catalytic activity">
    <reaction evidence="15">
        <text>L-tyrosyl-[protein] + ATP = O-phospho-L-tyrosyl-[protein] + ADP + H(+)</text>
        <dbReference type="Rhea" id="RHEA:10596"/>
        <dbReference type="Rhea" id="RHEA-COMP:10136"/>
        <dbReference type="Rhea" id="RHEA-COMP:20101"/>
        <dbReference type="ChEBI" id="CHEBI:15378"/>
        <dbReference type="ChEBI" id="CHEBI:30616"/>
        <dbReference type="ChEBI" id="CHEBI:46858"/>
        <dbReference type="ChEBI" id="CHEBI:61978"/>
        <dbReference type="ChEBI" id="CHEBI:456216"/>
        <dbReference type="EC" id="2.7.12.1"/>
    </reaction>
</comment>
<dbReference type="EMBL" id="LSMT01000099">
    <property type="protein sequence ID" value="PFX27621.1"/>
    <property type="molecule type" value="Genomic_DNA"/>
</dbReference>
<dbReference type="GO" id="GO:0044344">
    <property type="term" value="P:cellular response to fibroblast growth factor stimulus"/>
    <property type="evidence" value="ECO:0007669"/>
    <property type="project" value="TreeGrafter"/>
</dbReference>
<dbReference type="SUPFAM" id="SSF56112">
    <property type="entry name" value="Protein kinase-like (PK-like)"/>
    <property type="match status" value="1"/>
</dbReference>
<comment type="subcellular location">
    <subcellularLocation>
        <location evidence="1">Cytoplasm</location>
    </subcellularLocation>
</comment>
<dbReference type="InterPro" id="IPR008271">
    <property type="entry name" value="Ser/Thr_kinase_AS"/>
</dbReference>
<name>A0A2B4SCL9_STYPI</name>
<feature type="domain" description="Protein kinase" evidence="17">
    <location>
        <begin position="646"/>
        <end position="900"/>
    </location>
</feature>
<dbReference type="Gene3D" id="1.10.510.10">
    <property type="entry name" value="Transferase(Phosphotransferase) domain 1"/>
    <property type="match status" value="1"/>
</dbReference>
<protein>
    <recommendedName>
        <fullName evidence="10">Dual serine/threonine and tyrosine protein kinase</fullName>
        <ecNumber evidence="2">2.7.12.1</ecNumber>
    </recommendedName>
    <alternativeName>
        <fullName evidence="12">Dusty protein kinase</fullName>
    </alternativeName>
    <alternativeName>
        <fullName evidence="11">Receptor-interacting serine/threonine-protein kinase 5</fullName>
    </alternativeName>
</protein>
<dbReference type="InterPro" id="IPR017441">
    <property type="entry name" value="Protein_kinase_ATP_BS"/>
</dbReference>
<evidence type="ECO:0000256" key="7">
    <source>
        <dbReference type="ARBA" id="ARBA00022777"/>
    </source>
</evidence>
<keyword evidence="19" id="KW-1185">Reference proteome</keyword>
<evidence type="ECO:0000256" key="6">
    <source>
        <dbReference type="ARBA" id="ARBA00022741"/>
    </source>
</evidence>
<evidence type="ECO:0000256" key="2">
    <source>
        <dbReference type="ARBA" id="ARBA00013203"/>
    </source>
</evidence>
<keyword evidence="3" id="KW-0963">Cytoplasm</keyword>
<evidence type="ECO:0000256" key="9">
    <source>
        <dbReference type="ARBA" id="ARBA00023137"/>
    </source>
</evidence>
<evidence type="ECO:0000256" key="8">
    <source>
        <dbReference type="ARBA" id="ARBA00022840"/>
    </source>
</evidence>
<feature type="binding site" evidence="16">
    <location>
        <position position="675"/>
    </location>
    <ligand>
        <name>ATP</name>
        <dbReference type="ChEBI" id="CHEBI:30616"/>
    </ligand>
</feature>
<evidence type="ECO:0000256" key="12">
    <source>
        <dbReference type="ARBA" id="ARBA00042638"/>
    </source>
</evidence>
<dbReference type="Proteomes" id="UP000225706">
    <property type="component" value="Unassembled WGS sequence"/>
</dbReference>
<evidence type="ECO:0000256" key="14">
    <source>
        <dbReference type="ARBA" id="ARBA00049308"/>
    </source>
</evidence>
<reference evidence="19" key="1">
    <citation type="journal article" date="2017" name="bioRxiv">
        <title>Comparative analysis of the genomes of Stylophora pistillata and Acropora digitifera provides evidence for extensive differences between species of corals.</title>
        <authorList>
            <person name="Voolstra C.R."/>
            <person name="Li Y."/>
            <person name="Liew Y.J."/>
            <person name="Baumgarten S."/>
            <person name="Zoccola D."/>
            <person name="Flot J.-F."/>
            <person name="Tambutte S."/>
            <person name="Allemand D."/>
            <person name="Aranda M."/>
        </authorList>
    </citation>
    <scope>NUCLEOTIDE SEQUENCE [LARGE SCALE GENOMIC DNA]</scope>
</reference>
<dbReference type="GO" id="GO:0004713">
    <property type="term" value="F:protein tyrosine kinase activity"/>
    <property type="evidence" value="ECO:0007669"/>
    <property type="project" value="UniProtKB-KW"/>
</dbReference>
<proteinExistence type="predicted"/>
<evidence type="ECO:0000256" key="5">
    <source>
        <dbReference type="ARBA" id="ARBA00022679"/>
    </source>
</evidence>
<dbReference type="SMART" id="SM00220">
    <property type="entry name" value="S_TKc"/>
    <property type="match status" value="1"/>
</dbReference>
<dbReference type="GO" id="GO:0043066">
    <property type="term" value="P:negative regulation of apoptotic process"/>
    <property type="evidence" value="ECO:0007669"/>
    <property type="project" value="TreeGrafter"/>
</dbReference>
<dbReference type="GO" id="GO:0004674">
    <property type="term" value="F:protein serine/threonine kinase activity"/>
    <property type="evidence" value="ECO:0007669"/>
    <property type="project" value="UniProtKB-KW"/>
</dbReference>
<dbReference type="InterPro" id="IPR051302">
    <property type="entry name" value="Dual_SerThr-Tyr_Kinase"/>
</dbReference>
<evidence type="ECO:0000256" key="15">
    <source>
        <dbReference type="ARBA" id="ARBA00051680"/>
    </source>
</evidence>
<comment type="catalytic activity">
    <reaction evidence="13">
        <text>L-seryl-[protein] + ATP = O-phospho-L-seryl-[protein] + ADP + H(+)</text>
        <dbReference type="Rhea" id="RHEA:17989"/>
        <dbReference type="Rhea" id="RHEA-COMP:9863"/>
        <dbReference type="Rhea" id="RHEA-COMP:11604"/>
        <dbReference type="ChEBI" id="CHEBI:15378"/>
        <dbReference type="ChEBI" id="CHEBI:29999"/>
        <dbReference type="ChEBI" id="CHEBI:30616"/>
        <dbReference type="ChEBI" id="CHEBI:83421"/>
        <dbReference type="ChEBI" id="CHEBI:456216"/>
        <dbReference type="EC" id="2.7.12.1"/>
    </reaction>
</comment>
<dbReference type="GO" id="GO:0004712">
    <property type="term" value="F:protein serine/threonine/tyrosine kinase activity"/>
    <property type="evidence" value="ECO:0007669"/>
    <property type="project" value="UniProtKB-EC"/>
</dbReference>
<dbReference type="CDD" id="cd13975">
    <property type="entry name" value="PKc_Dusty"/>
    <property type="match status" value="1"/>
</dbReference>
<dbReference type="Pfam" id="PF00069">
    <property type="entry name" value="Pkinase"/>
    <property type="match status" value="1"/>
</dbReference>
<dbReference type="GO" id="GO:0070374">
    <property type="term" value="P:positive regulation of ERK1 and ERK2 cascade"/>
    <property type="evidence" value="ECO:0007669"/>
    <property type="project" value="TreeGrafter"/>
</dbReference>
<evidence type="ECO:0000256" key="3">
    <source>
        <dbReference type="ARBA" id="ARBA00022490"/>
    </source>
</evidence>
<organism evidence="18 19">
    <name type="scientific">Stylophora pistillata</name>
    <name type="common">Smooth cauliflower coral</name>
    <dbReference type="NCBI Taxonomy" id="50429"/>
    <lineage>
        <taxon>Eukaryota</taxon>
        <taxon>Metazoa</taxon>
        <taxon>Cnidaria</taxon>
        <taxon>Anthozoa</taxon>
        <taxon>Hexacorallia</taxon>
        <taxon>Scleractinia</taxon>
        <taxon>Astrocoeniina</taxon>
        <taxon>Pocilloporidae</taxon>
        <taxon>Stylophora</taxon>
    </lineage>
</organism>
<dbReference type="STRING" id="50429.A0A2B4SCL9"/>
<dbReference type="PROSITE" id="PS50011">
    <property type="entry name" value="PROTEIN_KINASE_DOM"/>
    <property type="match status" value="1"/>
</dbReference>
<dbReference type="PROSITE" id="PS00108">
    <property type="entry name" value="PROTEIN_KINASE_ST"/>
    <property type="match status" value="1"/>
</dbReference>
<gene>
    <name evidence="18" type="primary">DSTYK</name>
    <name evidence="18" type="ORF">AWC38_SpisGene7680</name>
</gene>
<evidence type="ECO:0000313" key="18">
    <source>
        <dbReference type="EMBL" id="PFX27621.1"/>
    </source>
</evidence>
<dbReference type="GO" id="GO:0045743">
    <property type="term" value="P:positive regulation of fibroblast growth factor receptor signaling pathway"/>
    <property type="evidence" value="ECO:0007669"/>
    <property type="project" value="TreeGrafter"/>
</dbReference>
<keyword evidence="7 18" id="KW-0418">Kinase</keyword>
<evidence type="ECO:0000256" key="10">
    <source>
        <dbReference type="ARBA" id="ARBA00040421"/>
    </source>
</evidence>
<dbReference type="AlphaFoldDB" id="A0A2B4SCL9"/>
<dbReference type="EC" id="2.7.12.1" evidence="2"/>
<keyword evidence="8 16" id="KW-0067">ATP-binding</keyword>
<keyword evidence="6 16" id="KW-0547">Nucleotide-binding</keyword>
<keyword evidence="4" id="KW-0723">Serine/threonine-protein kinase</keyword>
<evidence type="ECO:0000256" key="11">
    <source>
        <dbReference type="ARBA" id="ARBA00041268"/>
    </source>
</evidence>
<evidence type="ECO:0000256" key="16">
    <source>
        <dbReference type="PROSITE-ProRule" id="PRU10141"/>
    </source>
</evidence>
<keyword evidence="9" id="KW-0829">Tyrosine-protein kinase</keyword>
<evidence type="ECO:0000313" key="19">
    <source>
        <dbReference type="Proteomes" id="UP000225706"/>
    </source>
</evidence>
<dbReference type="GO" id="GO:0005737">
    <property type="term" value="C:cytoplasm"/>
    <property type="evidence" value="ECO:0007669"/>
    <property type="project" value="UniProtKB-SubCell"/>
</dbReference>
<dbReference type="InterPro" id="IPR000719">
    <property type="entry name" value="Prot_kinase_dom"/>
</dbReference>
<evidence type="ECO:0000259" key="17">
    <source>
        <dbReference type="PROSITE" id="PS50011"/>
    </source>
</evidence>
<dbReference type="PANTHER" id="PTHR46392:SF1">
    <property type="entry name" value="DUAL SERINE_THREONINE AND TYROSINE PROTEIN KINASE"/>
    <property type="match status" value="1"/>
</dbReference>
<comment type="catalytic activity">
    <reaction evidence="14">
        <text>L-threonyl-[protein] + ATP = O-phospho-L-threonyl-[protein] + ADP + H(+)</text>
        <dbReference type="Rhea" id="RHEA:46608"/>
        <dbReference type="Rhea" id="RHEA-COMP:11060"/>
        <dbReference type="Rhea" id="RHEA-COMP:11605"/>
        <dbReference type="ChEBI" id="CHEBI:15378"/>
        <dbReference type="ChEBI" id="CHEBI:30013"/>
        <dbReference type="ChEBI" id="CHEBI:30616"/>
        <dbReference type="ChEBI" id="CHEBI:61977"/>
        <dbReference type="ChEBI" id="CHEBI:456216"/>
        <dbReference type="EC" id="2.7.12.1"/>
    </reaction>
</comment>
<evidence type="ECO:0000256" key="4">
    <source>
        <dbReference type="ARBA" id="ARBA00022527"/>
    </source>
</evidence>
<accession>A0A2B4SCL9</accession>
<evidence type="ECO:0000256" key="1">
    <source>
        <dbReference type="ARBA" id="ARBA00004496"/>
    </source>
</evidence>
<dbReference type="PANTHER" id="PTHR46392">
    <property type="entry name" value="DUAL SERINE/THREONINE AND TYROSINE PROTEIN KINASE"/>
    <property type="match status" value="1"/>
</dbReference>
<evidence type="ECO:0000256" key="13">
    <source>
        <dbReference type="ARBA" id="ARBA00049003"/>
    </source>
</evidence>
<dbReference type="GO" id="GO:0005524">
    <property type="term" value="F:ATP binding"/>
    <property type="evidence" value="ECO:0007669"/>
    <property type="project" value="UniProtKB-UniRule"/>
</dbReference>
<keyword evidence="5" id="KW-0808">Transferase</keyword>
<dbReference type="OrthoDB" id="122279at2759"/>
<dbReference type="InterPro" id="IPR011009">
    <property type="entry name" value="Kinase-like_dom_sf"/>
</dbReference>